<proteinExistence type="predicted"/>
<dbReference type="SUPFAM" id="SSF56436">
    <property type="entry name" value="C-type lectin-like"/>
    <property type="match status" value="1"/>
</dbReference>
<dbReference type="InterPro" id="IPR001304">
    <property type="entry name" value="C-type_lectin-like"/>
</dbReference>
<feature type="domain" description="C-type lectin" evidence="2">
    <location>
        <begin position="38"/>
        <end position="144"/>
    </location>
</feature>
<keyword evidence="4" id="KW-1185">Reference proteome</keyword>
<dbReference type="PANTHER" id="PTHR45784:SF3">
    <property type="entry name" value="C-TYPE LECTIN DOMAIN FAMILY 4 MEMBER K-LIKE-RELATED"/>
    <property type="match status" value="1"/>
</dbReference>
<evidence type="ECO:0000256" key="1">
    <source>
        <dbReference type="ARBA" id="ARBA00023157"/>
    </source>
</evidence>
<reference evidence="3" key="2">
    <citation type="submission" date="2025-08" db="UniProtKB">
        <authorList>
            <consortium name="Ensembl"/>
        </authorList>
    </citation>
    <scope>IDENTIFICATION</scope>
</reference>
<evidence type="ECO:0000313" key="3">
    <source>
        <dbReference type="Ensembl" id="ENSDCDP00010044499.1"/>
    </source>
</evidence>
<dbReference type="PROSITE" id="PS00615">
    <property type="entry name" value="C_TYPE_LECTIN_1"/>
    <property type="match status" value="1"/>
</dbReference>
<dbReference type="InterPro" id="IPR016186">
    <property type="entry name" value="C-type_lectin-like/link_sf"/>
</dbReference>
<reference evidence="3" key="3">
    <citation type="submission" date="2025-09" db="UniProtKB">
        <authorList>
            <consortium name="Ensembl"/>
        </authorList>
    </citation>
    <scope>IDENTIFICATION</scope>
</reference>
<organism evidence="3 4">
    <name type="scientific">Denticeps clupeoides</name>
    <name type="common">denticle herring</name>
    <dbReference type="NCBI Taxonomy" id="299321"/>
    <lineage>
        <taxon>Eukaryota</taxon>
        <taxon>Metazoa</taxon>
        <taxon>Chordata</taxon>
        <taxon>Craniata</taxon>
        <taxon>Vertebrata</taxon>
        <taxon>Euteleostomi</taxon>
        <taxon>Actinopterygii</taxon>
        <taxon>Neopterygii</taxon>
        <taxon>Teleostei</taxon>
        <taxon>Clupei</taxon>
        <taxon>Clupeiformes</taxon>
        <taxon>Denticipitoidei</taxon>
        <taxon>Denticipitidae</taxon>
        <taxon>Denticeps</taxon>
    </lineage>
</organism>
<dbReference type="InterPro" id="IPR016187">
    <property type="entry name" value="CTDL_fold"/>
</dbReference>
<evidence type="ECO:0000313" key="4">
    <source>
        <dbReference type="Proteomes" id="UP000694580"/>
    </source>
</evidence>
<dbReference type="Gene3D" id="3.10.100.10">
    <property type="entry name" value="Mannose-Binding Protein A, subunit A"/>
    <property type="match status" value="1"/>
</dbReference>
<dbReference type="PROSITE" id="PS50041">
    <property type="entry name" value="C_TYPE_LECTIN_2"/>
    <property type="match status" value="1"/>
</dbReference>
<protein>
    <recommendedName>
        <fullName evidence="2">C-type lectin domain-containing protein</fullName>
    </recommendedName>
</protein>
<name>A0AAY4DH80_9TELE</name>
<evidence type="ECO:0000259" key="2">
    <source>
        <dbReference type="PROSITE" id="PS50041"/>
    </source>
</evidence>
<dbReference type="AlphaFoldDB" id="A0AAY4DH80"/>
<dbReference type="PANTHER" id="PTHR45784">
    <property type="entry name" value="C-TYPE LECTIN DOMAIN FAMILY 20 MEMBER A-RELATED"/>
    <property type="match status" value="1"/>
</dbReference>
<keyword evidence="1" id="KW-1015">Disulfide bond</keyword>
<dbReference type="Pfam" id="PF00059">
    <property type="entry name" value="Lectin_C"/>
    <property type="match status" value="1"/>
</dbReference>
<dbReference type="SMART" id="SM00034">
    <property type="entry name" value="CLECT"/>
    <property type="match status" value="1"/>
</dbReference>
<reference evidence="3 4" key="1">
    <citation type="submission" date="2020-06" db="EMBL/GenBank/DDBJ databases">
        <authorList>
            <consortium name="Wellcome Sanger Institute Data Sharing"/>
        </authorList>
    </citation>
    <scope>NUCLEOTIDE SEQUENCE [LARGE SCALE GENOMIC DNA]</scope>
</reference>
<dbReference type="GeneTree" id="ENSGT01150000289711"/>
<accession>A0AAY4DH80</accession>
<dbReference type="InterPro" id="IPR018378">
    <property type="entry name" value="C-type_lectin_CS"/>
</dbReference>
<dbReference type="Ensembl" id="ENSDCDT00010054602.1">
    <property type="protein sequence ID" value="ENSDCDP00010044499.1"/>
    <property type="gene ID" value="ENSDCDG00010027539.1"/>
</dbReference>
<dbReference type="Proteomes" id="UP000694580">
    <property type="component" value="Chromosome 1"/>
</dbReference>
<sequence>LLFESVLHVLVYVLHYPPPHVAGLLSLSNCAMHFYQFINQQRYILVAVGGNWKQAQTYCRQQYTDLVSLRNSTENSYASLAVGGNTAWIGMYKGSWTWSDQNNLIFQNWGSGQPDNTYGCGGIYYSQSIWQDMPCDWKIPFVCYGGELSPNVPKGHYDSINSNFEVHIDCTIE</sequence>